<dbReference type="OrthoDB" id="9792444at2"/>
<dbReference type="Gene3D" id="2.160.20.110">
    <property type="match status" value="1"/>
</dbReference>
<feature type="signal peptide" evidence="1">
    <location>
        <begin position="1"/>
        <end position="20"/>
    </location>
</feature>
<dbReference type="EMBL" id="CP001100">
    <property type="protein sequence ID" value="ACF12702.1"/>
    <property type="molecule type" value="Genomic_DNA"/>
</dbReference>
<reference evidence="4 5" key="1">
    <citation type="submission" date="2008-06" db="EMBL/GenBank/DDBJ databases">
        <title>Complete sequence of Chloroherpeton thalassium ATCC 35110.</title>
        <authorList>
            <consortium name="US DOE Joint Genome Institute"/>
            <person name="Lucas S."/>
            <person name="Copeland A."/>
            <person name="Lapidus A."/>
            <person name="Glavina del Rio T."/>
            <person name="Dalin E."/>
            <person name="Tice H."/>
            <person name="Bruce D."/>
            <person name="Goodwin L."/>
            <person name="Pitluck S."/>
            <person name="Schmutz J."/>
            <person name="Larimer F."/>
            <person name="Land M."/>
            <person name="Hauser L."/>
            <person name="Kyrpides N."/>
            <person name="Mikhailova N."/>
            <person name="Liu Z."/>
            <person name="Li T."/>
            <person name="Zhao F."/>
            <person name="Overmann J."/>
            <person name="Bryant D.A."/>
            <person name="Richardson P."/>
        </authorList>
    </citation>
    <scope>NUCLEOTIDE SEQUENCE [LARGE SCALE GENOMIC DNA]</scope>
    <source>
        <strain evidence="5">ATCC 35110 / GB-78</strain>
    </source>
</reference>
<dbReference type="NCBIfam" id="TIGR04183">
    <property type="entry name" value="Por_Secre_tail"/>
    <property type="match status" value="1"/>
</dbReference>
<dbReference type="STRING" id="517418.Ctha_0231"/>
<dbReference type="HOGENOM" id="CLU_018669_0_0_10"/>
<dbReference type="Pfam" id="PF18962">
    <property type="entry name" value="Por_Secre_tail"/>
    <property type="match status" value="1"/>
</dbReference>
<evidence type="ECO:0000259" key="2">
    <source>
        <dbReference type="Pfam" id="PF07581"/>
    </source>
</evidence>
<dbReference type="Proteomes" id="UP000001208">
    <property type="component" value="Chromosome"/>
</dbReference>
<dbReference type="InterPro" id="IPR026444">
    <property type="entry name" value="Secre_tail"/>
</dbReference>
<dbReference type="RefSeq" id="WP_012498786.1">
    <property type="nucleotide sequence ID" value="NC_011026.1"/>
</dbReference>
<dbReference type="InterPro" id="IPR011493">
    <property type="entry name" value="GLUG"/>
</dbReference>
<protein>
    <submittedName>
        <fullName evidence="4">GLUG domain protein</fullName>
    </submittedName>
</protein>
<feature type="chain" id="PRO_5002795757" evidence="1">
    <location>
        <begin position="21"/>
        <end position="685"/>
    </location>
</feature>
<dbReference type="eggNOG" id="COG5184">
    <property type="taxonomic scope" value="Bacteria"/>
</dbReference>
<dbReference type="eggNOG" id="COG5492">
    <property type="taxonomic scope" value="Bacteria"/>
</dbReference>
<accession>B3QTF6</accession>
<evidence type="ECO:0000256" key="1">
    <source>
        <dbReference type="SAM" id="SignalP"/>
    </source>
</evidence>
<dbReference type="KEGG" id="cts:Ctha_0231"/>
<keyword evidence="5" id="KW-1185">Reference proteome</keyword>
<dbReference type="InterPro" id="IPR013783">
    <property type="entry name" value="Ig-like_fold"/>
</dbReference>
<dbReference type="AlphaFoldDB" id="B3QTF6"/>
<name>B3QTF6_CHLT3</name>
<dbReference type="Gene3D" id="2.60.40.10">
    <property type="entry name" value="Immunoglobulins"/>
    <property type="match status" value="1"/>
</dbReference>
<organism evidence="4 5">
    <name type="scientific">Chloroherpeton thalassium (strain ATCC 35110 / GB-78)</name>
    <dbReference type="NCBI Taxonomy" id="517418"/>
    <lineage>
        <taxon>Bacteria</taxon>
        <taxon>Pseudomonadati</taxon>
        <taxon>Chlorobiota</taxon>
        <taxon>Chlorobiia</taxon>
        <taxon>Chlorobiales</taxon>
        <taxon>Chloroherpetonaceae</taxon>
        <taxon>Chloroherpeton</taxon>
    </lineage>
</organism>
<proteinExistence type="predicted"/>
<sequence>MKKLFLILLPLLFFNSQIQAQSAVAPSGDGSSTNPYKIATWQNLYWLSQNSGQWGKYYKQTADIHFADASPAIDTWDGGAGWTPIGNSTTKFTGTYDGGNYRIDSLYINRSTAKYVSLFGNIGLASVENLGVTNVRITGSIYVSGLVGRDSLSQITNCYATGQVTGNSDNVGILVGENIYYSTISNCYATGQVKNGRYYVGVLVGSNHTGGNISNSYARGSARGSNSIGVLVGSNTNSSTISNSYASGSSKATAGTRAGGLVGYNNGNYSTIDASFWNADSSAKGVGYRGGGDTTGVIAATTAELKTQSIFTNESWDFASETANGEDDYWNMDGVTNDGYPYLYYEPVTIPAGDTNLHIFANNDVELIFTTGNAGEVVIQVIRNDETPEVIGSLPGAVINLSPRYWTVRVISGTITGTYSITLYLEGIPGIFNCSTLYVLKRDDSTSPWKDVVADLSATIDRTNCPTSITVEGLTSLSEFVIGGEEDNPLPVELVSFTGSSTSSGVLLNWKTASETDNAGFILYRDGTEIASYTNVTALKGQGTTSNATSYRFTDTDVYLGESYTYTIFTEDLSGTRQEYDNSVSVSVTEAVSNEETIATQYALAQNYPNPFNPSTVIRFSLAQAGTATLKVFDMLGREVLSKQLQGSAGWNAYHFNAGTLSSGVYYYRIISGSFMETKKMILLK</sequence>
<feature type="domain" description="Secretion system C-terminal sorting" evidence="3">
    <location>
        <begin position="608"/>
        <end position="682"/>
    </location>
</feature>
<evidence type="ECO:0000313" key="4">
    <source>
        <dbReference type="EMBL" id="ACF12702.1"/>
    </source>
</evidence>
<gene>
    <name evidence="4" type="ordered locus">Ctha_0231</name>
</gene>
<feature type="domain" description="GLUG" evidence="2">
    <location>
        <begin position="196"/>
        <end position="221"/>
    </location>
</feature>
<evidence type="ECO:0000313" key="5">
    <source>
        <dbReference type="Proteomes" id="UP000001208"/>
    </source>
</evidence>
<keyword evidence="1" id="KW-0732">Signal</keyword>
<evidence type="ECO:0000259" key="3">
    <source>
        <dbReference type="Pfam" id="PF18962"/>
    </source>
</evidence>
<dbReference type="Pfam" id="PF07581">
    <property type="entry name" value="Glug"/>
    <property type="match status" value="1"/>
</dbReference>